<keyword evidence="4" id="KW-1185">Reference proteome</keyword>
<feature type="transmembrane region" description="Helical" evidence="1">
    <location>
        <begin position="93"/>
        <end position="113"/>
    </location>
</feature>
<feature type="transmembrane region" description="Helical" evidence="1">
    <location>
        <begin position="143"/>
        <end position="162"/>
    </location>
</feature>
<feature type="transmembrane region" description="Helical" evidence="1">
    <location>
        <begin position="66"/>
        <end position="86"/>
    </location>
</feature>
<feature type="domain" description="DUF2157" evidence="2">
    <location>
        <begin position="11"/>
        <end position="139"/>
    </location>
</feature>
<protein>
    <submittedName>
        <fullName evidence="3">Uncharacterized membrane protein</fullName>
    </submittedName>
</protein>
<feature type="transmembrane region" description="Helical" evidence="1">
    <location>
        <begin position="119"/>
        <end position="138"/>
    </location>
</feature>
<keyword evidence="1" id="KW-0812">Transmembrane</keyword>
<feature type="transmembrane region" description="Helical" evidence="1">
    <location>
        <begin position="245"/>
        <end position="262"/>
    </location>
</feature>
<evidence type="ECO:0000313" key="4">
    <source>
        <dbReference type="Proteomes" id="UP000199427"/>
    </source>
</evidence>
<dbReference type="Proteomes" id="UP000199427">
    <property type="component" value="Unassembled WGS sequence"/>
</dbReference>
<evidence type="ECO:0000259" key="2">
    <source>
        <dbReference type="Pfam" id="PF09925"/>
    </source>
</evidence>
<dbReference type="EMBL" id="FOES01000003">
    <property type="protein sequence ID" value="SEP82576.1"/>
    <property type="molecule type" value="Genomic_DNA"/>
</dbReference>
<keyword evidence="1" id="KW-0472">Membrane</keyword>
<feature type="transmembrane region" description="Helical" evidence="1">
    <location>
        <begin position="215"/>
        <end position="233"/>
    </location>
</feature>
<reference evidence="3 4" key="1">
    <citation type="submission" date="2016-10" db="EMBL/GenBank/DDBJ databases">
        <authorList>
            <person name="de Groot N.N."/>
        </authorList>
    </citation>
    <scope>NUCLEOTIDE SEQUENCE [LARGE SCALE GENOMIC DNA]</scope>
    <source>
        <strain evidence="3 4">DSM 21633</strain>
    </source>
</reference>
<feature type="transmembrane region" description="Helical" evidence="1">
    <location>
        <begin position="168"/>
        <end position="186"/>
    </location>
</feature>
<feature type="transmembrane region" description="Helical" evidence="1">
    <location>
        <begin position="268"/>
        <end position="286"/>
    </location>
</feature>
<dbReference type="OrthoDB" id="5351773at2"/>
<evidence type="ECO:0000256" key="1">
    <source>
        <dbReference type="SAM" id="Phobius"/>
    </source>
</evidence>
<proteinExistence type="predicted"/>
<sequence length="398" mass="46101">MKQKWLRDESEQWVNEGIIRPEQRDAIMSRYKGRDRLSLIFFLSALLIGLSCLSFVAANWQVIPELIRMLIIILFMVGFYILGHVFEQRANPYYGMISYVVALSIFGAGIFLVGQMYHYTMNSVFAFIVWAIVAYLLYLSRPYFFIFLSGLAIVTVGAIYGLANMHAFDWWLFALFVIGYGSIVLIQNNRLISYFFAISYSIQLMGYTMDYLGSYYWFSVFGLLLYLFGLVVYKEQISIPFRRTPLVIMFGLLLIQTLIFEFSYRPEVHVVFCLILTVMLIIAIVMISRKNHLLKLSQLVIFLPIFLAGDLSQFLAYIVLYVFSVGMILDGYQSDHERRFHFGTGAFLLTTLTVYVQVAWGFLNQSLFFLLGGIILFFIGFLLERKRKTMTGQKRKGV</sequence>
<feature type="transmembrane region" description="Helical" evidence="1">
    <location>
        <begin position="37"/>
        <end position="60"/>
    </location>
</feature>
<dbReference type="AlphaFoldDB" id="A0A1H9B0N4"/>
<keyword evidence="1" id="KW-1133">Transmembrane helix</keyword>
<organism evidence="3 4">
    <name type="scientific">Piscibacillus halophilus</name>
    <dbReference type="NCBI Taxonomy" id="571933"/>
    <lineage>
        <taxon>Bacteria</taxon>
        <taxon>Bacillati</taxon>
        <taxon>Bacillota</taxon>
        <taxon>Bacilli</taxon>
        <taxon>Bacillales</taxon>
        <taxon>Bacillaceae</taxon>
        <taxon>Piscibacillus</taxon>
    </lineage>
</organism>
<accession>A0A1H9B0N4</accession>
<gene>
    <name evidence="3" type="ORF">SAMN05216362_103101</name>
</gene>
<feature type="transmembrane region" description="Helical" evidence="1">
    <location>
        <begin position="191"/>
        <end position="209"/>
    </location>
</feature>
<dbReference type="Pfam" id="PF09925">
    <property type="entry name" value="DUF2157"/>
    <property type="match status" value="1"/>
</dbReference>
<dbReference type="RefSeq" id="WP_091772510.1">
    <property type="nucleotide sequence ID" value="NZ_FOES01000003.1"/>
</dbReference>
<feature type="transmembrane region" description="Helical" evidence="1">
    <location>
        <begin position="366"/>
        <end position="383"/>
    </location>
</feature>
<dbReference type="InterPro" id="IPR018677">
    <property type="entry name" value="DUF2157"/>
</dbReference>
<dbReference type="STRING" id="571933.SAMN05216362_103101"/>
<name>A0A1H9B0N4_9BACI</name>
<evidence type="ECO:0000313" key="3">
    <source>
        <dbReference type="EMBL" id="SEP82576.1"/>
    </source>
</evidence>